<dbReference type="InParanoid" id="A0A061DJM0"/>
<evidence type="ECO:0000313" key="10">
    <source>
        <dbReference type="EMBL" id="EOX92557.1"/>
    </source>
</evidence>
<keyword evidence="5" id="KW-0804">Transcription</keyword>
<feature type="domain" description="HTH myb-type" evidence="9">
    <location>
        <begin position="12"/>
        <end position="67"/>
    </location>
</feature>
<dbReference type="GO" id="GO:0006355">
    <property type="term" value="P:regulation of DNA-templated transcription"/>
    <property type="evidence" value="ECO:0000318"/>
    <property type="project" value="GO_Central"/>
</dbReference>
<dbReference type="InterPro" id="IPR009057">
    <property type="entry name" value="Homeodomain-like_sf"/>
</dbReference>
<dbReference type="GO" id="GO:0005634">
    <property type="term" value="C:nucleus"/>
    <property type="evidence" value="ECO:0000318"/>
    <property type="project" value="GO_Central"/>
</dbReference>
<dbReference type="HOGENOM" id="CLU_028567_18_1_1"/>
<dbReference type="InterPro" id="IPR017930">
    <property type="entry name" value="Myb_dom"/>
</dbReference>
<evidence type="ECO:0000256" key="7">
    <source>
        <dbReference type="SAM" id="MobiDB-lite"/>
    </source>
</evidence>
<dbReference type="Pfam" id="PF13921">
    <property type="entry name" value="Myb_DNA-bind_6"/>
    <property type="match status" value="1"/>
</dbReference>
<organism evidence="10 11">
    <name type="scientific">Theobroma cacao</name>
    <name type="common">Cacao</name>
    <name type="synonym">Cocoa</name>
    <dbReference type="NCBI Taxonomy" id="3641"/>
    <lineage>
        <taxon>Eukaryota</taxon>
        <taxon>Viridiplantae</taxon>
        <taxon>Streptophyta</taxon>
        <taxon>Embryophyta</taxon>
        <taxon>Tracheophyta</taxon>
        <taxon>Spermatophyta</taxon>
        <taxon>Magnoliopsida</taxon>
        <taxon>eudicotyledons</taxon>
        <taxon>Gunneridae</taxon>
        <taxon>Pentapetalae</taxon>
        <taxon>rosids</taxon>
        <taxon>malvids</taxon>
        <taxon>Malvales</taxon>
        <taxon>Malvaceae</taxon>
        <taxon>Byttnerioideae</taxon>
        <taxon>Theobroma</taxon>
    </lineage>
</organism>
<evidence type="ECO:0000256" key="3">
    <source>
        <dbReference type="ARBA" id="ARBA00023015"/>
    </source>
</evidence>
<feature type="compositionally biased region" description="Polar residues" evidence="7">
    <location>
        <begin position="128"/>
        <end position="141"/>
    </location>
</feature>
<feature type="domain" description="Myb-like" evidence="8">
    <location>
        <begin position="64"/>
        <end position="114"/>
    </location>
</feature>
<accession>A0A061DJM0</accession>
<name>A0A061DJM0_THECC</name>
<dbReference type="GO" id="GO:0000978">
    <property type="term" value="F:RNA polymerase II cis-regulatory region sequence-specific DNA binding"/>
    <property type="evidence" value="ECO:0000318"/>
    <property type="project" value="GO_Central"/>
</dbReference>
<keyword evidence="11" id="KW-1185">Reference proteome</keyword>
<dbReference type="Gramene" id="EOX92557">
    <property type="protein sequence ID" value="EOX92557"/>
    <property type="gene ID" value="TCM_001496"/>
</dbReference>
<keyword evidence="4" id="KW-0238">DNA-binding</keyword>
<dbReference type="CDD" id="cd00167">
    <property type="entry name" value="SANT"/>
    <property type="match status" value="1"/>
</dbReference>
<comment type="subcellular location">
    <subcellularLocation>
        <location evidence="1">Nucleus</location>
    </subcellularLocation>
</comment>
<keyword evidence="6" id="KW-0539">Nucleus</keyword>
<dbReference type="SUPFAM" id="SSF46689">
    <property type="entry name" value="Homeodomain-like"/>
    <property type="match status" value="1"/>
</dbReference>
<evidence type="ECO:0000256" key="6">
    <source>
        <dbReference type="ARBA" id="ARBA00023242"/>
    </source>
</evidence>
<dbReference type="Gene3D" id="1.10.10.60">
    <property type="entry name" value="Homeodomain-like"/>
    <property type="match status" value="2"/>
</dbReference>
<dbReference type="PANTHER" id="PTHR45614:SF100">
    <property type="entry name" value="MYB TRANSCRIPTION FACTOR"/>
    <property type="match status" value="1"/>
</dbReference>
<evidence type="ECO:0000259" key="9">
    <source>
        <dbReference type="PROSITE" id="PS51294"/>
    </source>
</evidence>
<feature type="region of interest" description="Disordered" evidence="7">
    <location>
        <begin position="128"/>
        <end position="148"/>
    </location>
</feature>
<feature type="compositionally biased region" description="Basic and acidic residues" evidence="7">
    <location>
        <begin position="10"/>
        <end position="20"/>
    </location>
</feature>
<dbReference type="PROSITE" id="PS51294">
    <property type="entry name" value="HTH_MYB"/>
    <property type="match status" value="2"/>
</dbReference>
<reference evidence="10 11" key="1">
    <citation type="journal article" date="2013" name="Genome Biol.">
        <title>The genome sequence of the most widely cultivated cacao type and its use to identify candidate genes regulating pod color.</title>
        <authorList>
            <person name="Motamayor J.C."/>
            <person name="Mockaitis K."/>
            <person name="Schmutz J."/>
            <person name="Haiminen N."/>
            <person name="Iii D.L."/>
            <person name="Cornejo O."/>
            <person name="Findley S.D."/>
            <person name="Zheng P."/>
            <person name="Utro F."/>
            <person name="Royaert S."/>
            <person name="Saski C."/>
            <person name="Jenkins J."/>
            <person name="Podicheti R."/>
            <person name="Zhao M."/>
            <person name="Scheffler B.E."/>
            <person name="Stack J.C."/>
            <person name="Feltus F.A."/>
            <person name="Mustiga G.M."/>
            <person name="Amores F."/>
            <person name="Phillips W."/>
            <person name="Marelli J.P."/>
            <person name="May G.D."/>
            <person name="Shapiro H."/>
            <person name="Ma J."/>
            <person name="Bustamante C.D."/>
            <person name="Schnell R.J."/>
            <person name="Main D."/>
            <person name="Gilbert D."/>
            <person name="Parida L."/>
            <person name="Kuhn D.N."/>
        </authorList>
    </citation>
    <scope>NUCLEOTIDE SEQUENCE [LARGE SCALE GENOMIC DNA]</scope>
    <source>
        <strain evidence="11">cv. Matina 1-6</strain>
    </source>
</reference>
<dbReference type="PROSITE" id="PS50090">
    <property type="entry name" value="MYB_LIKE"/>
    <property type="match status" value="2"/>
</dbReference>
<evidence type="ECO:0000256" key="1">
    <source>
        <dbReference type="ARBA" id="ARBA00004123"/>
    </source>
</evidence>
<protein>
    <submittedName>
        <fullName evidence="10">Myb domain protein 69, putative</fullName>
    </submittedName>
</protein>
<dbReference type="eggNOG" id="KOG0048">
    <property type="taxonomic scope" value="Eukaryota"/>
</dbReference>
<sequence length="296" mass="33437">MGNFRGNSSDSEKSCHRGHWRPAEDEKLERLVEQYGPKNWNFIAQHLQGRSGKSCRLRWYNQLDPNINKKPFTEEEEEILLTAHGIQGNKWASIARLFPGRTDNAVKNHYHVIMARRKREKLLIYSKRTGQGNPDHSNKNNVGGKFDGFLRPQSTSDSKLGFCRFQVTRDRQGFSLLSSSNSSPSWLSGRGSTITNDSSGYYDGFGRARKDYVRASDQDELAKKGCSNFIGPKAVHVHHSFTFSNFGSEGETCRRGLVKFSDNRSALWNLHIVSQGEGSIKHKDIPLIDFLGVGIS</sequence>
<keyword evidence="2" id="KW-0677">Repeat</keyword>
<dbReference type="PANTHER" id="PTHR45614">
    <property type="entry name" value="MYB PROTEIN-RELATED"/>
    <property type="match status" value="1"/>
</dbReference>
<dbReference type="FunFam" id="1.10.10.60:FF:000060">
    <property type="entry name" value="MYB transcription factor"/>
    <property type="match status" value="1"/>
</dbReference>
<evidence type="ECO:0000256" key="2">
    <source>
        <dbReference type="ARBA" id="ARBA00022737"/>
    </source>
</evidence>
<evidence type="ECO:0000256" key="4">
    <source>
        <dbReference type="ARBA" id="ARBA00023125"/>
    </source>
</evidence>
<dbReference type="GO" id="GO:0000981">
    <property type="term" value="F:DNA-binding transcription factor activity, RNA polymerase II-specific"/>
    <property type="evidence" value="ECO:0000318"/>
    <property type="project" value="GO_Central"/>
</dbReference>
<feature type="domain" description="Myb-like" evidence="8">
    <location>
        <begin position="12"/>
        <end position="63"/>
    </location>
</feature>
<proteinExistence type="predicted"/>
<dbReference type="AlphaFoldDB" id="A0A061DJM0"/>
<keyword evidence="3" id="KW-0805">Transcription regulation</keyword>
<dbReference type="InterPro" id="IPR050560">
    <property type="entry name" value="MYB_TF"/>
</dbReference>
<dbReference type="Proteomes" id="UP000026915">
    <property type="component" value="Chromosome 1"/>
</dbReference>
<gene>
    <name evidence="10" type="ORF">TCM_001496</name>
</gene>
<dbReference type="SMART" id="SM00717">
    <property type="entry name" value="SANT"/>
    <property type="match status" value="2"/>
</dbReference>
<dbReference type="OMA" id="KSCHRGH"/>
<dbReference type="InterPro" id="IPR001005">
    <property type="entry name" value="SANT/Myb"/>
</dbReference>
<evidence type="ECO:0000313" key="11">
    <source>
        <dbReference type="Proteomes" id="UP000026915"/>
    </source>
</evidence>
<evidence type="ECO:0000259" key="8">
    <source>
        <dbReference type="PROSITE" id="PS50090"/>
    </source>
</evidence>
<dbReference type="EMBL" id="CM001879">
    <property type="protein sequence ID" value="EOX92557.1"/>
    <property type="molecule type" value="Genomic_DNA"/>
</dbReference>
<feature type="domain" description="HTH myb-type" evidence="9">
    <location>
        <begin position="68"/>
        <end position="118"/>
    </location>
</feature>
<feature type="region of interest" description="Disordered" evidence="7">
    <location>
        <begin position="1"/>
        <end position="20"/>
    </location>
</feature>
<evidence type="ECO:0000256" key="5">
    <source>
        <dbReference type="ARBA" id="ARBA00023163"/>
    </source>
</evidence>